<dbReference type="Pfam" id="PF06413">
    <property type="entry name" value="Neugrin"/>
    <property type="match status" value="1"/>
</dbReference>
<evidence type="ECO:0000256" key="4">
    <source>
        <dbReference type="ARBA" id="ARBA00013566"/>
    </source>
</evidence>
<name>A0ABR4HY10_9EURO</name>
<evidence type="ECO:0000256" key="3">
    <source>
        <dbReference type="ARBA" id="ARBA00010895"/>
    </source>
</evidence>
<evidence type="ECO:0000256" key="2">
    <source>
        <dbReference type="ARBA" id="ARBA00004173"/>
    </source>
</evidence>
<reference evidence="7 8" key="1">
    <citation type="submission" date="2024-07" db="EMBL/GenBank/DDBJ databases">
        <title>Section-level genome sequencing and comparative genomics of Aspergillus sections Usti and Cavernicolus.</title>
        <authorList>
            <consortium name="Lawrence Berkeley National Laboratory"/>
            <person name="Nybo J.L."/>
            <person name="Vesth T.C."/>
            <person name="Theobald S."/>
            <person name="Frisvad J.C."/>
            <person name="Larsen T.O."/>
            <person name="Kjaerboelling I."/>
            <person name="Rothschild-Mancinelli K."/>
            <person name="Lyhne E.K."/>
            <person name="Kogle M.E."/>
            <person name="Barry K."/>
            <person name="Clum A."/>
            <person name="Na H."/>
            <person name="Ledsgaard L."/>
            <person name="Lin J."/>
            <person name="Lipzen A."/>
            <person name="Kuo A."/>
            <person name="Riley R."/>
            <person name="Mondo S."/>
            <person name="Labutti K."/>
            <person name="Haridas S."/>
            <person name="Pangalinan J."/>
            <person name="Salamov A.A."/>
            <person name="Simmons B.A."/>
            <person name="Magnuson J.K."/>
            <person name="Chen J."/>
            <person name="Drula E."/>
            <person name="Henrissat B."/>
            <person name="Wiebenga A."/>
            <person name="Lubbers R.J."/>
            <person name="Gomes A.C."/>
            <person name="Makela M.R."/>
            <person name="Stajich J."/>
            <person name="Grigoriev I.V."/>
            <person name="Mortensen U.H."/>
            <person name="De Vries R.P."/>
            <person name="Baker S.E."/>
            <person name="Andersen M.R."/>
        </authorList>
    </citation>
    <scope>NUCLEOTIDE SEQUENCE [LARGE SCALE GENOMIC DNA]</scope>
    <source>
        <strain evidence="7 8">CBS 588.65</strain>
    </source>
</reference>
<sequence length="270" mass="30025">MMRICPSSAGISFPNAVRTLVNVPAPLQLRAPSIRFANQLSLPSHTVRSIITVGDIPVTTFAEPESSKPAEKDSSALAGSTSARNHSPSQNAPKTAKPHSSVREKTKINKPASKPKSDRKGTGGTKKAEKEDKKNGPMAAGSLFKKKKLEDWQIQKEVLQKKFPTGWSPQKKLSPDAMEGIRHLHATSPNKFTTAVLAEEFKVSPEAVRRILKSKWRPNATEMEDRRKRWEKRHDRIWGHLSELGLRPHTQRTAHLSDAQKVLYGDNSKP</sequence>
<evidence type="ECO:0000313" key="7">
    <source>
        <dbReference type="EMBL" id="KAL2820386.1"/>
    </source>
</evidence>
<dbReference type="EMBL" id="JBFXLT010000007">
    <property type="protein sequence ID" value="KAL2820386.1"/>
    <property type="molecule type" value="Genomic_DNA"/>
</dbReference>
<feature type="compositionally biased region" description="Basic and acidic residues" evidence="6">
    <location>
        <begin position="65"/>
        <end position="74"/>
    </location>
</feature>
<evidence type="ECO:0000256" key="5">
    <source>
        <dbReference type="ARBA" id="ARBA00022946"/>
    </source>
</evidence>
<comment type="similarity">
    <text evidence="3">Belongs to the RRG9 family.</text>
</comment>
<dbReference type="PANTHER" id="PTHR13475">
    <property type="entry name" value="NEUGRIN"/>
    <property type="match status" value="1"/>
</dbReference>
<gene>
    <name evidence="7" type="ORF">BJX63DRAFT_380636</name>
</gene>
<feature type="region of interest" description="Disordered" evidence="6">
    <location>
        <begin position="249"/>
        <end position="270"/>
    </location>
</feature>
<comment type="subcellular location">
    <subcellularLocation>
        <location evidence="2">Mitochondrion</location>
    </subcellularLocation>
</comment>
<feature type="compositionally biased region" description="Basic and acidic residues" evidence="6">
    <location>
        <begin position="115"/>
        <end position="135"/>
    </location>
</feature>
<keyword evidence="8" id="KW-1185">Reference proteome</keyword>
<dbReference type="InterPro" id="IPR010487">
    <property type="entry name" value="NGRN/Rrg9"/>
</dbReference>
<organism evidence="7 8">
    <name type="scientific">Aspergillus granulosus</name>
    <dbReference type="NCBI Taxonomy" id="176169"/>
    <lineage>
        <taxon>Eukaryota</taxon>
        <taxon>Fungi</taxon>
        <taxon>Dikarya</taxon>
        <taxon>Ascomycota</taxon>
        <taxon>Pezizomycotina</taxon>
        <taxon>Eurotiomycetes</taxon>
        <taxon>Eurotiomycetidae</taxon>
        <taxon>Eurotiales</taxon>
        <taxon>Aspergillaceae</taxon>
        <taxon>Aspergillus</taxon>
        <taxon>Aspergillus subgen. Nidulantes</taxon>
    </lineage>
</organism>
<accession>A0ABR4HY10</accession>
<comment type="function">
    <text evidence="1">Required for respiratory activity and maintenance and expression of the mitochondrial genome.</text>
</comment>
<proteinExistence type="inferred from homology"/>
<evidence type="ECO:0000256" key="1">
    <source>
        <dbReference type="ARBA" id="ARBA00003548"/>
    </source>
</evidence>
<feature type="region of interest" description="Disordered" evidence="6">
    <location>
        <begin position="62"/>
        <end position="144"/>
    </location>
</feature>
<evidence type="ECO:0000313" key="8">
    <source>
        <dbReference type="Proteomes" id="UP001610334"/>
    </source>
</evidence>
<keyword evidence="5" id="KW-0809">Transit peptide</keyword>
<feature type="compositionally biased region" description="Polar residues" evidence="6">
    <location>
        <begin position="77"/>
        <end position="93"/>
    </location>
</feature>
<protein>
    <recommendedName>
        <fullName evidence="4">Required for respiratory growth protein 9, mitochondrial</fullName>
    </recommendedName>
</protein>
<dbReference type="Proteomes" id="UP001610334">
    <property type="component" value="Unassembled WGS sequence"/>
</dbReference>
<comment type="caution">
    <text evidence="7">The sequence shown here is derived from an EMBL/GenBank/DDBJ whole genome shotgun (WGS) entry which is preliminary data.</text>
</comment>
<evidence type="ECO:0000256" key="6">
    <source>
        <dbReference type="SAM" id="MobiDB-lite"/>
    </source>
</evidence>
<dbReference type="PANTHER" id="PTHR13475:SF3">
    <property type="entry name" value="NEUGRIN"/>
    <property type="match status" value="1"/>
</dbReference>